<dbReference type="Pfam" id="PF02558">
    <property type="entry name" value="ApbA"/>
    <property type="match status" value="1"/>
</dbReference>
<dbReference type="InterPro" id="IPR013752">
    <property type="entry name" value="KPA_reductase"/>
</dbReference>
<dbReference type="SUPFAM" id="SSF48179">
    <property type="entry name" value="6-phosphogluconate dehydrogenase C-terminal domain-like"/>
    <property type="match status" value="1"/>
</dbReference>
<dbReference type="InterPro" id="IPR003710">
    <property type="entry name" value="ApbA"/>
</dbReference>
<dbReference type="Gene3D" id="3.40.50.720">
    <property type="entry name" value="NAD(P)-binding Rossmann-like Domain"/>
    <property type="match status" value="1"/>
</dbReference>
<evidence type="ECO:0000259" key="5">
    <source>
        <dbReference type="Pfam" id="PF02558"/>
    </source>
</evidence>
<dbReference type="OrthoDB" id="2506204at2759"/>
<dbReference type="Pfam" id="PF08546">
    <property type="entry name" value="ApbA_C"/>
    <property type="match status" value="1"/>
</dbReference>
<keyword evidence="8" id="KW-1185">Reference proteome</keyword>
<comment type="similarity">
    <text evidence="1">Belongs to the ketopantoate reductase family.</text>
</comment>
<dbReference type="PANTHER" id="PTHR14905">
    <property type="entry name" value="NG37"/>
    <property type="match status" value="1"/>
</dbReference>
<evidence type="ECO:0000256" key="1">
    <source>
        <dbReference type="ARBA" id="ARBA00007870"/>
    </source>
</evidence>
<evidence type="ECO:0000259" key="6">
    <source>
        <dbReference type="Pfam" id="PF08546"/>
    </source>
</evidence>
<dbReference type="InterPro" id="IPR036291">
    <property type="entry name" value="NAD(P)-bd_dom_sf"/>
</dbReference>
<dbReference type="EMBL" id="LNZH02000208">
    <property type="protein sequence ID" value="OCB85600.1"/>
    <property type="molecule type" value="Genomic_DNA"/>
</dbReference>
<dbReference type="Pfam" id="PF07217">
    <property type="entry name" value="Het-C"/>
    <property type="match status" value="2"/>
</dbReference>
<dbReference type="Gene3D" id="1.10.1040.10">
    <property type="entry name" value="N-(1-d-carboxylethyl)-l-norvaline Dehydrogenase, domain 2"/>
    <property type="match status" value="1"/>
</dbReference>
<feature type="compositionally biased region" description="Basic and acidic residues" evidence="4">
    <location>
        <begin position="1253"/>
        <end position="1275"/>
    </location>
</feature>
<dbReference type="InterPro" id="IPR010816">
    <property type="entry name" value="Het-C"/>
</dbReference>
<keyword evidence="3" id="KW-0560">Oxidoreductase</keyword>
<dbReference type="InterPro" id="IPR052577">
    <property type="entry name" value="VWA7"/>
</dbReference>
<evidence type="ECO:0000256" key="4">
    <source>
        <dbReference type="SAM" id="MobiDB-lite"/>
    </source>
</evidence>
<dbReference type="PANTHER" id="PTHR14905:SF7">
    <property type="entry name" value="VON WILLEBRAND FACTOR A DOMAIN-CONTAINING PROTEIN 7"/>
    <property type="match status" value="1"/>
</dbReference>
<dbReference type="InterPro" id="IPR008927">
    <property type="entry name" value="6-PGluconate_DH-like_C_sf"/>
</dbReference>
<comment type="caution">
    <text evidence="7">The sequence shown here is derived from an EMBL/GenBank/DDBJ whole genome shotgun (WGS) entry which is preliminary data.</text>
</comment>
<dbReference type="SUPFAM" id="SSF51735">
    <property type="entry name" value="NAD(P)-binding Rossmann-fold domains"/>
    <property type="match status" value="1"/>
</dbReference>
<dbReference type="GO" id="GO:0015940">
    <property type="term" value="P:pantothenate biosynthetic process"/>
    <property type="evidence" value="ECO:0007669"/>
    <property type="project" value="InterPro"/>
</dbReference>
<proteinExistence type="inferred from homology"/>
<dbReference type="Proteomes" id="UP000757232">
    <property type="component" value="Unassembled WGS sequence"/>
</dbReference>
<dbReference type="GO" id="GO:0008677">
    <property type="term" value="F:2-dehydropantoate 2-reductase activity"/>
    <property type="evidence" value="ECO:0007669"/>
    <property type="project" value="InterPro"/>
</dbReference>
<evidence type="ECO:0000313" key="8">
    <source>
        <dbReference type="Proteomes" id="UP000757232"/>
    </source>
</evidence>
<feature type="domain" description="Ketopantoate reductase C-terminal" evidence="6">
    <location>
        <begin position="268"/>
        <end position="406"/>
    </location>
</feature>
<evidence type="ECO:0000256" key="2">
    <source>
        <dbReference type="ARBA" id="ARBA00022857"/>
    </source>
</evidence>
<keyword evidence="2" id="KW-0521">NADP</keyword>
<sequence>MRFHVLGLGPVGQLLAFHLRRNLSPKHDIGLVFKSSPLARQMRGYPLHIEYDGVVNSVSGFKTESASSAGGLESYEGLQEAERYLRKTVIGSSEGQNGNDASFRKETPEENHIESLFVACKANSTLEAIKNIRRRLSPASTVVLLQNGNLATHEQLLENVFFDVNERPNFILVSNTHGVWLKRAPFHTVHAGIGQLRFGVVPDGRRDFEKSLHSGKSFNGRPRLSLDDIAFSSNDPEIARYRSLRNTVAVLQNLSGLQTKWDSFSDMQVILRQKLVVNCVINPLTAILGCRNGRVFEHDAGKRLAFRICKEASRVFKKEAIGNRDPGVEPDEVYVPPELSLNSLLRECERVARVTDSNTSSMLADMKKGRKATEVEYLNGYLMTLGKRYDEAVPVNASLVDLIKMRAEIPLDTMMLLRSSFRSSSGKAFRHGDIEGVLENLVKSVAGAASGGGLLGLASSVLSAAKGGEKFSPMDVKRVYFGNWLRDYSQVVWISVSPLRVAKVYRHLLQAMDIAGLSAASAETIVMILSVLGFMTFGFATEEFEITEGRLSVYLPVEHIDNPKGYAEKEGDARQFHPKLRPPVDPRELEIDERTGMKNYMATEKQGWDTSTAHLRRTFRTCIELGRRAQGREGSDLWEAYRLLGTGLHTLEDLLAHSNWCEIALRKMGHSEVFCHVGENVIVQTPNGPAPPLVTGTFGSADFIHSLLGEATDHISEASVTNLFDKMKQSGDTDSSISGLKDILGKLPIGGGSDKTEEAEDIKRKTIDINPDDIAPKEVQEQLFQILRWRDGVYRDIVKKIEMVPGLNELIDQLTNALNAYIYTILAPWLTPIMQNVTGALDQGSKEVINSDDQYQVFDDPDASDPSHSILSKDHFSLILNEPAGKIAQVVVENTVNLIVRAWSDDENPDRIIDEILEAFHHPYYATGNSQVQNAMMDQMQRWFGGLGGTEGQEILQALTKVSSNLLTSHEWLNTFYRRVFVRERTSDPEMMALASLELSRAIHSGPRHKALDMAHKRKADTQAEGMVDIRVIHSIAPTRAKIRTETMTTQIATDRADNRMAGTRRSLSILAATLVTEMKVPAPDVKNLMPHVKEDMIILLTTIHLVATRIPMDGASKLTRPAERRMIMDSRRIRSLTVVIQVMDGKALMMAMEAEDTGASLTAVNVVMNLLMTTLEIPTTRVGARNMDIKSGVIRKRNRTTNAKAISHLTIGRDTDAMEMSMSAAKAMKAPMEEVMSIISHPQEEAVDSEGSVDRPGYHPRDHPRDHPGDHLGERLANTMKVAGDMEMRRHSVQSA</sequence>
<evidence type="ECO:0000313" key="7">
    <source>
        <dbReference type="EMBL" id="OCB85600.1"/>
    </source>
</evidence>
<evidence type="ECO:0000256" key="3">
    <source>
        <dbReference type="ARBA" id="ARBA00023002"/>
    </source>
</evidence>
<feature type="region of interest" description="Disordered" evidence="4">
    <location>
        <begin position="1245"/>
        <end position="1275"/>
    </location>
</feature>
<dbReference type="NCBIfam" id="TIGR00745">
    <property type="entry name" value="apbA_panE"/>
    <property type="match status" value="1"/>
</dbReference>
<name>A0A9Q5HTB6_SANBA</name>
<accession>A0A9Q5HTB6</accession>
<gene>
    <name evidence="7" type="ORF">A7U60_g7249</name>
</gene>
<protein>
    <submittedName>
        <fullName evidence="7">Het-C-domain-containing protein</fullName>
    </submittedName>
</protein>
<feature type="domain" description="Ketopantoate reductase N-terminal" evidence="5">
    <location>
        <begin position="3"/>
        <end position="201"/>
    </location>
</feature>
<dbReference type="InterPro" id="IPR013328">
    <property type="entry name" value="6PGD_dom2"/>
</dbReference>
<dbReference type="InterPro" id="IPR013332">
    <property type="entry name" value="KPR_N"/>
</dbReference>
<reference evidence="7" key="1">
    <citation type="submission" date="2016-06" db="EMBL/GenBank/DDBJ databases">
        <title>Draft Genome sequence of the fungus Inonotus baumii.</title>
        <authorList>
            <person name="Zhu H."/>
            <person name="Lin W."/>
        </authorList>
    </citation>
    <scope>NUCLEOTIDE SEQUENCE</scope>
    <source>
        <strain evidence="7">821</strain>
    </source>
</reference>
<organism evidence="7 8">
    <name type="scientific">Sanghuangporus baumii</name>
    <name type="common">Phellinus baumii</name>
    <dbReference type="NCBI Taxonomy" id="108892"/>
    <lineage>
        <taxon>Eukaryota</taxon>
        <taxon>Fungi</taxon>
        <taxon>Dikarya</taxon>
        <taxon>Basidiomycota</taxon>
        <taxon>Agaricomycotina</taxon>
        <taxon>Agaricomycetes</taxon>
        <taxon>Hymenochaetales</taxon>
        <taxon>Hymenochaetaceae</taxon>
        <taxon>Sanghuangporus</taxon>
    </lineage>
</organism>